<feature type="coiled-coil region" evidence="1">
    <location>
        <begin position="429"/>
        <end position="484"/>
    </location>
</feature>
<dbReference type="InterPro" id="IPR011109">
    <property type="entry name" value="DNA_bind_recombinase_dom"/>
</dbReference>
<organism evidence="5 6">
    <name type="scientific">Brevibacterium ammoniilyticum</name>
    <dbReference type="NCBI Taxonomy" id="1046555"/>
    <lineage>
        <taxon>Bacteria</taxon>
        <taxon>Bacillati</taxon>
        <taxon>Actinomycetota</taxon>
        <taxon>Actinomycetes</taxon>
        <taxon>Micrococcales</taxon>
        <taxon>Brevibacteriaceae</taxon>
        <taxon>Brevibacterium</taxon>
    </lineage>
</organism>
<dbReference type="InterPro" id="IPR050639">
    <property type="entry name" value="SSR_resolvase"/>
</dbReference>
<dbReference type="CDD" id="cd00338">
    <property type="entry name" value="Ser_Recombinase"/>
    <property type="match status" value="1"/>
</dbReference>
<accession>A0ABP9TXN0</accession>
<feature type="domain" description="Resolvase/invertase-type recombinase catalytic" evidence="3">
    <location>
        <begin position="51"/>
        <end position="204"/>
    </location>
</feature>
<dbReference type="Pfam" id="PF00239">
    <property type="entry name" value="Resolvase"/>
    <property type="match status" value="1"/>
</dbReference>
<evidence type="ECO:0000313" key="6">
    <source>
        <dbReference type="Proteomes" id="UP001498935"/>
    </source>
</evidence>
<protein>
    <submittedName>
        <fullName evidence="5">Recombinase family protein</fullName>
    </submittedName>
</protein>
<feature type="region of interest" description="Disordered" evidence="2">
    <location>
        <begin position="19"/>
        <end position="44"/>
    </location>
</feature>
<dbReference type="InterPro" id="IPR036162">
    <property type="entry name" value="Resolvase-like_N_sf"/>
</dbReference>
<dbReference type="Gene3D" id="3.40.50.1390">
    <property type="entry name" value="Resolvase, N-terminal catalytic domain"/>
    <property type="match status" value="1"/>
</dbReference>
<gene>
    <name evidence="5" type="ORF">KACC15558_11000</name>
</gene>
<comment type="caution">
    <text evidence="5">The sequence shown here is derived from an EMBL/GenBank/DDBJ whole genome shotgun (WGS) entry which is preliminary data.</text>
</comment>
<feature type="compositionally biased region" description="Polar residues" evidence="2">
    <location>
        <begin position="31"/>
        <end position="41"/>
    </location>
</feature>
<dbReference type="PROSITE" id="PS51736">
    <property type="entry name" value="RECOMBINASES_3"/>
    <property type="match status" value="1"/>
</dbReference>
<name>A0ABP9TXN0_9MICO</name>
<dbReference type="Proteomes" id="UP001498935">
    <property type="component" value="Unassembled WGS sequence"/>
</dbReference>
<proteinExistence type="predicted"/>
<evidence type="ECO:0000256" key="1">
    <source>
        <dbReference type="SAM" id="Coils"/>
    </source>
</evidence>
<dbReference type="Pfam" id="PF07508">
    <property type="entry name" value="Recombinase"/>
    <property type="match status" value="1"/>
</dbReference>
<evidence type="ECO:0000313" key="5">
    <source>
        <dbReference type="EMBL" id="GAA5340060.1"/>
    </source>
</evidence>
<evidence type="ECO:0000259" key="3">
    <source>
        <dbReference type="PROSITE" id="PS51736"/>
    </source>
</evidence>
<reference evidence="5 6" key="1">
    <citation type="submission" date="2024-02" db="EMBL/GenBank/DDBJ databases">
        <title>Characterization of antibiotic resistant novel bacterial strains and their environmental applications.</title>
        <authorList>
            <person name="Manzoor S."/>
            <person name="Abbas S."/>
            <person name="Arshad M."/>
            <person name="Li W.J."/>
            <person name="Ahmed I."/>
        </authorList>
    </citation>
    <scope>NUCLEOTIDE SEQUENCE [LARGE SCALE GENOMIC DNA]</scope>
    <source>
        <strain evidence="5 6">KACC 15558</strain>
    </source>
</reference>
<evidence type="ECO:0000259" key="4">
    <source>
        <dbReference type="PROSITE" id="PS51737"/>
    </source>
</evidence>
<dbReference type="InterPro" id="IPR038109">
    <property type="entry name" value="DNA_bind_recomb_sf"/>
</dbReference>
<dbReference type="SMART" id="SM00857">
    <property type="entry name" value="Resolvase"/>
    <property type="match status" value="1"/>
</dbReference>
<dbReference type="InterPro" id="IPR006119">
    <property type="entry name" value="Resolv_N"/>
</dbReference>
<dbReference type="PANTHER" id="PTHR30461:SF23">
    <property type="entry name" value="DNA RECOMBINASE-RELATED"/>
    <property type="match status" value="1"/>
</dbReference>
<keyword evidence="6" id="KW-1185">Reference proteome</keyword>
<dbReference type="PANTHER" id="PTHR30461">
    <property type="entry name" value="DNA-INVERTASE FROM LAMBDOID PROPHAGE"/>
    <property type="match status" value="1"/>
</dbReference>
<dbReference type="SUPFAM" id="SSF53041">
    <property type="entry name" value="Resolvase-like"/>
    <property type="match status" value="1"/>
</dbReference>
<evidence type="ECO:0000256" key="2">
    <source>
        <dbReference type="SAM" id="MobiDB-lite"/>
    </source>
</evidence>
<dbReference type="EMBL" id="BAABNP010000003">
    <property type="protein sequence ID" value="GAA5340060.1"/>
    <property type="molecule type" value="Genomic_DNA"/>
</dbReference>
<keyword evidence="1" id="KW-0175">Coiled coil</keyword>
<sequence>MSLPDTNLAPFAFDGLPPALAPVETDDEPRANSSAVSSAPTGTIDVPPGSRAVIYLRVSSKGQVNTDYDPEGISIPAQRTSCERKAEALGLTIVHEYIEPGRSATEMTKRVAFQEMLERIRRDRDVDYVIVYKLSRFARNRTDDAIVMADLQKRGVTLISATEQIDATPVGQLMHGILAAFNEYRSREDGADIAYKMKSKAMNGGTLGRAPIGYLNVTENIDGRKINTVQIDPERAPFVKLAFELYASRDKTFADIAEELTDRGLRTRPTQRRPAGPISDSKIQQLLRDRYYLGEVRYKGESYPGRHEALIDEDLFNRVQELMDERGYAAERRKRHDHYLKGTIWCGQCRLEQHVNRRMILMRTTGRHGNADYGYFFCRGVQDHVCDAPYSSIDRVEDAIAEHYKTIRLSPAFVTAVRSHITSALNDQAAAQQLLRKNLEDQLAQLTVKEDNLLDLAADGALPQDRIRQRLRDLARDRQRVTEQLSQVHGDLSSGRAFLDAHLDLLDNPYELYVNASEATRRKLNQAIFAHVYVAHDEVVGDDIRSPLRELLAAERGWEALTSGATPEVARSAIQTATVRHSGPETPKAAPKGGLAELQNLWLDLPGGIYEDADCSKPLMVEVRGFEPLTFSMPWRRATNCAIPPLA</sequence>
<dbReference type="Gene3D" id="3.90.1750.20">
    <property type="entry name" value="Putative Large Serine Recombinase, Chain B, Domain 2"/>
    <property type="match status" value="1"/>
</dbReference>
<dbReference type="PROSITE" id="PS51737">
    <property type="entry name" value="RECOMBINASE_DNA_BIND"/>
    <property type="match status" value="1"/>
</dbReference>
<feature type="domain" description="Recombinase" evidence="4">
    <location>
        <begin position="211"/>
        <end position="329"/>
    </location>
</feature>